<name>A0A915L5V5_ROMCU</name>
<accession>A0A915L5V5</accession>
<organism evidence="4 5">
    <name type="scientific">Romanomermis culicivorax</name>
    <name type="common">Nematode worm</name>
    <dbReference type="NCBI Taxonomy" id="13658"/>
    <lineage>
        <taxon>Eukaryota</taxon>
        <taxon>Metazoa</taxon>
        <taxon>Ecdysozoa</taxon>
        <taxon>Nematoda</taxon>
        <taxon>Enoplea</taxon>
        <taxon>Dorylaimia</taxon>
        <taxon>Mermithida</taxon>
        <taxon>Mermithoidea</taxon>
        <taxon>Mermithidae</taxon>
        <taxon>Romanomermis</taxon>
    </lineage>
</organism>
<keyword evidence="4" id="KW-1185">Reference proteome</keyword>
<protein>
    <submittedName>
        <fullName evidence="5">Protein kinase domain-containing protein</fullName>
    </submittedName>
</protein>
<dbReference type="InterPro" id="IPR000719">
    <property type="entry name" value="Prot_kinase_dom"/>
</dbReference>
<dbReference type="AlphaFoldDB" id="A0A915L5V5"/>
<evidence type="ECO:0000259" key="3">
    <source>
        <dbReference type="PROSITE" id="PS50011"/>
    </source>
</evidence>
<dbReference type="GO" id="GO:0005886">
    <property type="term" value="C:plasma membrane"/>
    <property type="evidence" value="ECO:0007669"/>
    <property type="project" value="TreeGrafter"/>
</dbReference>
<feature type="region of interest" description="Disordered" evidence="1">
    <location>
        <begin position="1"/>
        <end position="21"/>
    </location>
</feature>
<dbReference type="SMART" id="SM00219">
    <property type="entry name" value="TyrKc"/>
    <property type="match status" value="1"/>
</dbReference>
<dbReference type="InterPro" id="IPR050122">
    <property type="entry name" value="RTK"/>
</dbReference>
<dbReference type="InterPro" id="IPR011009">
    <property type="entry name" value="Kinase-like_dom_sf"/>
</dbReference>
<evidence type="ECO:0000256" key="2">
    <source>
        <dbReference type="SAM" id="Phobius"/>
    </source>
</evidence>
<proteinExistence type="predicted"/>
<dbReference type="Pfam" id="PF07714">
    <property type="entry name" value="PK_Tyr_Ser-Thr"/>
    <property type="match status" value="1"/>
</dbReference>
<dbReference type="InterPro" id="IPR001245">
    <property type="entry name" value="Ser-Thr/Tyr_kinase_cat_dom"/>
</dbReference>
<dbReference type="InterPro" id="IPR008266">
    <property type="entry name" value="Tyr_kinase_AS"/>
</dbReference>
<dbReference type="GO" id="GO:0005524">
    <property type="term" value="F:ATP binding"/>
    <property type="evidence" value="ECO:0007669"/>
    <property type="project" value="InterPro"/>
</dbReference>
<reference evidence="5" key="1">
    <citation type="submission" date="2022-11" db="UniProtKB">
        <authorList>
            <consortium name="WormBaseParasite"/>
        </authorList>
    </citation>
    <scope>IDENTIFICATION</scope>
</reference>
<dbReference type="GO" id="GO:0043235">
    <property type="term" value="C:receptor complex"/>
    <property type="evidence" value="ECO:0007669"/>
    <property type="project" value="TreeGrafter"/>
</dbReference>
<dbReference type="InterPro" id="IPR020635">
    <property type="entry name" value="Tyr_kinase_cat_dom"/>
</dbReference>
<sequence length="633" mass="72951">MTLISMRMSETPFSNGQSPSLTSSKSIRALIHFGNPSSSWNGGRGDLEPNFDLMLGDCSRQEGKNFFLGDVSKMQIYRQNSTVQFDFPAILLADQCDVVITLSIKSKCGQMSDSSFLPLNFNCSSVENSNCTIADHGPTPTCRVSNFESNFDWSTRKLHLEWEAESSADLIGRLEGFYYVINQLENTKENRQKLLQFDHVTSELVANDTVFLDKQNSTTVNLTLNFNVSKNSLYVMKICEKFHNDKDDDNYFKIVNWDTIEKYLINIKDDPDPNQIKNFSKSNLILIISIFSILIILILIILFFLKKKFKNRNLIKIKSIKELKSNNLDQLENDQYRYVLSPRRFDHWEISRKKLQIYEDQKLGSGAFGSVYKGKISGKLLTHVNANAALAEQWMQAENCDVAVKMLPDYADDISKSEFNKEINLMKQLGYNDKLVNMLGCVTADDPLCLIVEYCSDGDLLRYLRDRRKYMATLRKIDAETVDTQYLEQKGFIHRDLAARNILVDKGRKIKIGDFGLCRYSTPDSTYVCKGGRLPLKWMALEAIKTHEFTTKSDVYDLMLNTWRENPEDRPNFGQLTSKMAQLLEKSTDQNYYYLNLDQEKNYYKIGDDEESNLISNNFDDLDQERLDHSDQI</sequence>
<dbReference type="Gene3D" id="1.10.510.10">
    <property type="entry name" value="Transferase(Phosphotransferase) domain 1"/>
    <property type="match status" value="1"/>
</dbReference>
<dbReference type="PRINTS" id="PR00109">
    <property type="entry name" value="TYRKINASE"/>
</dbReference>
<dbReference type="Proteomes" id="UP000887565">
    <property type="component" value="Unplaced"/>
</dbReference>
<evidence type="ECO:0000256" key="1">
    <source>
        <dbReference type="SAM" id="MobiDB-lite"/>
    </source>
</evidence>
<dbReference type="CDD" id="cd00192">
    <property type="entry name" value="PTKc"/>
    <property type="match status" value="1"/>
</dbReference>
<evidence type="ECO:0000313" key="5">
    <source>
        <dbReference type="WBParaSite" id="nRc.2.0.1.t46465-RA"/>
    </source>
</evidence>
<feature type="transmembrane region" description="Helical" evidence="2">
    <location>
        <begin position="284"/>
        <end position="305"/>
    </location>
</feature>
<feature type="domain" description="Protein kinase" evidence="3">
    <location>
        <begin position="357"/>
        <end position="633"/>
    </location>
</feature>
<dbReference type="GO" id="GO:0004714">
    <property type="term" value="F:transmembrane receptor protein tyrosine kinase activity"/>
    <property type="evidence" value="ECO:0007669"/>
    <property type="project" value="TreeGrafter"/>
</dbReference>
<dbReference type="GO" id="GO:0007169">
    <property type="term" value="P:cell surface receptor protein tyrosine kinase signaling pathway"/>
    <property type="evidence" value="ECO:0007669"/>
    <property type="project" value="TreeGrafter"/>
</dbReference>
<keyword evidence="2" id="KW-1133">Transmembrane helix</keyword>
<dbReference type="SUPFAM" id="SSF56112">
    <property type="entry name" value="Protein kinase-like (PK-like)"/>
    <property type="match status" value="1"/>
</dbReference>
<dbReference type="PANTHER" id="PTHR24416">
    <property type="entry name" value="TYROSINE-PROTEIN KINASE RECEPTOR"/>
    <property type="match status" value="1"/>
</dbReference>
<dbReference type="PANTHER" id="PTHR24416:SF600">
    <property type="entry name" value="PDGF- AND VEGF-RECEPTOR RELATED, ISOFORM J"/>
    <property type="match status" value="1"/>
</dbReference>
<evidence type="ECO:0000313" key="4">
    <source>
        <dbReference type="Proteomes" id="UP000887565"/>
    </source>
</evidence>
<dbReference type="PROSITE" id="PS50011">
    <property type="entry name" value="PROTEIN_KINASE_DOM"/>
    <property type="match status" value="1"/>
</dbReference>
<keyword evidence="2" id="KW-0812">Transmembrane</keyword>
<feature type="compositionally biased region" description="Polar residues" evidence="1">
    <location>
        <begin position="11"/>
        <end position="21"/>
    </location>
</feature>
<dbReference type="PROSITE" id="PS00109">
    <property type="entry name" value="PROTEIN_KINASE_TYR"/>
    <property type="match status" value="1"/>
</dbReference>
<dbReference type="WBParaSite" id="nRc.2.0.1.t46465-RA">
    <property type="protein sequence ID" value="nRc.2.0.1.t46465-RA"/>
    <property type="gene ID" value="nRc.2.0.1.g46465"/>
</dbReference>
<dbReference type="Gene3D" id="3.30.200.20">
    <property type="entry name" value="Phosphorylase Kinase, domain 1"/>
    <property type="match status" value="1"/>
</dbReference>
<keyword evidence="2" id="KW-0472">Membrane</keyword>